<organism evidence="2 3">
    <name type="scientific">Kingdonia uniflora</name>
    <dbReference type="NCBI Taxonomy" id="39325"/>
    <lineage>
        <taxon>Eukaryota</taxon>
        <taxon>Viridiplantae</taxon>
        <taxon>Streptophyta</taxon>
        <taxon>Embryophyta</taxon>
        <taxon>Tracheophyta</taxon>
        <taxon>Spermatophyta</taxon>
        <taxon>Magnoliopsida</taxon>
        <taxon>Ranunculales</taxon>
        <taxon>Circaeasteraceae</taxon>
        <taxon>Kingdonia</taxon>
    </lineage>
</organism>
<sequence length="106" mass="12484">MFFLLFFFVARIEMATDIPVQEDPVTAKVRRIREALLGLRRWFSLEEDIDEEMLNIFEVEPGAPILEMPFAYWWGILQMMRPFLGHRMSLLEGFAEDIVDQEDADA</sequence>
<keyword evidence="3" id="KW-1185">Reference proteome</keyword>
<evidence type="ECO:0000256" key="1">
    <source>
        <dbReference type="SAM" id="SignalP"/>
    </source>
</evidence>
<proteinExistence type="predicted"/>
<comment type="caution">
    <text evidence="2">The sequence shown here is derived from an EMBL/GenBank/DDBJ whole genome shotgun (WGS) entry which is preliminary data.</text>
</comment>
<keyword evidence="1" id="KW-0732">Signal</keyword>
<feature type="signal peptide" evidence="1">
    <location>
        <begin position="1"/>
        <end position="15"/>
    </location>
</feature>
<feature type="chain" id="PRO_5029707929" evidence="1">
    <location>
        <begin position="16"/>
        <end position="106"/>
    </location>
</feature>
<dbReference type="AlphaFoldDB" id="A0A7J7LFV3"/>
<reference evidence="2 3" key="1">
    <citation type="journal article" date="2020" name="IScience">
        <title>Genome Sequencing of the Endangered Kingdonia uniflora (Circaeasteraceae, Ranunculales) Reveals Potential Mechanisms of Evolutionary Specialization.</title>
        <authorList>
            <person name="Sun Y."/>
            <person name="Deng T."/>
            <person name="Zhang A."/>
            <person name="Moore M.J."/>
            <person name="Landis J.B."/>
            <person name="Lin N."/>
            <person name="Zhang H."/>
            <person name="Zhang X."/>
            <person name="Huang J."/>
            <person name="Zhang X."/>
            <person name="Sun H."/>
            <person name="Wang H."/>
        </authorList>
    </citation>
    <scope>NUCLEOTIDE SEQUENCE [LARGE SCALE GENOMIC DNA]</scope>
    <source>
        <strain evidence="2">TB1705</strain>
        <tissue evidence="2">Leaf</tissue>
    </source>
</reference>
<evidence type="ECO:0000313" key="2">
    <source>
        <dbReference type="EMBL" id="KAF6141438.1"/>
    </source>
</evidence>
<evidence type="ECO:0000313" key="3">
    <source>
        <dbReference type="Proteomes" id="UP000541444"/>
    </source>
</evidence>
<gene>
    <name evidence="2" type="ORF">GIB67_021254</name>
</gene>
<accession>A0A7J7LFV3</accession>
<name>A0A7J7LFV3_9MAGN</name>
<dbReference type="Proteomes" id="UP000541444">
    <property type="component" value="Unassembled WGS sequence"/>
</dbReference>
<feature type="non-terminal residue" evidence="2">
    <location>
        <position position="106"/>
    </location>
</feature>
<protein>
    <submittedName>
        <fullName evidence="2">Uncharacterized protein</fullName>
    </submittedName>
</protein>
<dbReference type="EMBL" id="JACGCM010002327">
    <property type="protein sequence ID" value="KAF6141438.1"/>
    <property type="molecule type" value="Genomic_DNA"/>
</dbReference>